<dbReference type="EMBL" id="JAPWGL010000001">
    <property type="protein sequence ID" value="MCZ4221935.1"/>
    <property type="molecule type" value="Genomic_DNA"/>
</dbReference>
<name>A0ABT4KT21_9SPHI</name>
<evidence type="ECO:0000313" key="1">
    <source>
        <dbReference type="EMBL" id="MCZ4221935.1"/>
    </source>
</evidence>
<dbReference type="Proteomes" id="UP001144341">
    <property type="component" value="Unassembled WGS sequence"/>
</dbReference>
<proteinExistence type="predicted"/>
<organism evidence="1 2">
    <name type="scientific">Pedobacter rhodius</name>
    <dbReference type="NCBI Taxonomy" id="3004098"/>
    <lineage>
        <taxon>Bacteria</taxon>
        <taxon>Pseudomonadati</taxon>
        <taxon>Bacteroidota</taxon>
        <taxon>Sphingobacteriia</taxon>
        <taxon>Sphingobacteriales</taxon>
        <taxon>Sphingobacteriaceae</taxon>
        <taxon>Pedobacter</taxon>
    </lineage>
</organism>
<reference evidence="1" key="1">
    <citation type="submission" date="2022-12" db="EMBL/GenBank/DDBJ databases">
        <title>Genome sequence of SJ11.</title>
        <authorList>
            <person name="Woo H."/>
        </authorList>
    </citation>
    <scope>NUCLEOTIDE SEQUENCE</scope>
    <source>
        <strain evidence="1">SJ11</strain>
    </source>
</reference>
<evidence type="ECO:0008006" key="3">
    <source>
        <dbReference type="Google" id="ProtNLM"/>
    </source>
</evidence>
<protein>
    <recommendedName>
        <fullName evidence="3">Restriction endonuclease</fullName>
    </recommendedName>
</protein>
<dbReference type="RefSeq" id="WP_269413766.1">
    <property type="nucleotide sequence ID" value="NZ_JAPWGL010000001.1"/>
</dbReference>
<sequence length="424" mass="49379">MNIFEQLNYKLSEVKKFYFFDYFYILLKAIEEAEGFNVFVRFQNLKQALNLGESKYKKIGAIAETISDSMLNRYWYTFGEVVEESVTLGLIQHQGNKYKLSEKGYGLLETYKTSGQEIFNEQLFTLIESRSFGFHYLLTTIFANNQNNAGTLVFPSYSPLKLHFSKQQLVEENKFVDYLNALCGKLMEDIFQHIGIQVNLNTANNELIDKLVETGLIDKTYNLRDAKEYNLIVKRVRDFWASHFLRNIYGFKNINSISNFDIWVYRAKQLGILNITEFHPGFSGKMIYPTSIIYKKIKSSEFKKIYEYPTGDFLYIHNPSFSDSFISSLYESYIELKRSHTTYFVNLNDIRDIVCYKLKISNKKFSDLLSEAYELNLKGTLSISISLEADKLPSEKAVYLIRDPIYIGGKVKNIIAIEINTNKK</sequence>
<keyword evidence="2" id="KW-1185">Reference proteome</keyword>
<accession>A0ABT4KT21</accession>
<comment type="caution">
    <text evidence="1">The sequence shown here is derived from an EMBL/GenBank/DDBJ whole genome shotgun (WGS) entry which is preliminary data.</text>
</comment>
<gene>
    <name evidence="1" type="ORF">O0931_01340</name>
</gene>
<evidence type="ECO:0000313" key="2">
    <source>
        <dbReference type="Proteomes" id="UP001144341"/>
    </source>
</evidence>